<reference evidence="5" key="1">
    <citation type="submission" date="2025-08" db="UniProtKB">
        <authorList>
            <consortium name="Ensembl"/>
        </authorList>
    </citation>
    <scope>IDENTIFICATION</scope>
</reference>
<dbReference type="Gene3D" id="2.60.120.380">
    <property type="match status" value="1"/>
</dbReference>
<comment type="caution">
    <text evidence="3">Lacks conserved residue(s) required for the propagation of feature annotation.</text>
</comment>
<dbReference type="GO" id="GO:0006508">
    <property type="term" value="P:proteolysis"/>
    <property type="evidence" value="ECO:0007669"/>
    <property type="project" value="InterPro"/>
</dbReference>
<dbReference type="PROSITE" id="PS50203">
    <property type="entry name" value="CALPAIN_CAT"/>
    <property type="match status" value="1"/>
</dbReference>
<dbReference type="SMART" id="SM00720">
    <property type="entry name" value="calpain_III"/>
    <property type="match status" value="1"/>
</dbReference>
<protein>
    <submittedName>
        <fullName evidence="5">Si:ch211-202f3.4</fullName>
    </submittedName>
</protein>
<dbReference type="AlphaFoldDB" id="A0A671N326"/>
<dbReference type="Ensembl" id="ENSSANT00000042820.1">
    <property type="protein sequence ID" value="ENSSANP00000040243.1"/>
    <property type="gene ID" value="ENSSANG00000020446.1"/>
</dbReference>
<dbReference type="PRINTS" id="PR00704">
    <property type="entry name" value="CALPAIN"/>
</dbReference>
<dbReference type="InterPro" id="IPR022683">
    <property type="entry name" value="Calpain_III"/>
</dbReference>
<dbReference type="SUPFAM" id="SSF49758">
    <property type="entry name" value="Calpain large subunit, middle domain (domain III)"/>
    <property type="match status" value="1"/>
</dbReference>
<dbReference type="InterPro" id="IPR036213">
    <property type="entry name" value="Calpain_III_sf"/>
</dbReference>
<dbReference type="GO" id="GO:0005737">
    <property type="term" value="C:cytoplasm"/>
    <property type="evidence" value="ECO:0007669"/>
    <property type="project" value="TreeGrafter"/>
</dbReference>
<dbReference type="SUPFAM" id="SSF54001">
    <property type="entry name" value="Cysteine proteinases"/>
    <property type="match status" value="1"/>
</dbReference>
<dbReference type="InterPro" id="IPR022682">
    <property type="entry name" value="Calpain_domain_III"/>
</dbReference>
<dbReference type="InterPro" id="IPR022684">
    <property type="entry name" value="Calpain_cysteine_protease"/>
</dbReference>
<evidence type="ECO:0000256" key="1">
    <source>
        <dbReference type="ARBA" id="ARBA00007623"/>
    </source>
</evidence>
<dbReference type="PANTHER" id="PTHR10183">
    <property type="entry name" value="CALPAIN"/>
    <property type="match status" value="1"/>
</dbReference>
<comment type="similarity">
    <text evidence="1">Belongs to the peptidase C2 family.</text>
</comment>
<feature type="active site" evidence="2">
    <location>
        <position position="93"/>
    </location>
</feature>
<dbReference type="Proteomes" id="UP000472260">
    <property type="component" value="Unassembled WGS sequence"/>
</dbReference>
<reference evidence="5" key="2">
    <citation type="submission" date="2025-09" db="UniProtKB">
        <authorList>
            <consortium name="Ensembl"/>
        </authorList>
    </citation>
    <scope>IDENTIFICATION</scope>
</reference>
<feature type="domain" description="Calpain catalytic" evidence="4">
    <location>
        <begin position="32"/>
        <end position="330"/>
    </location>
</feature>
<name>A0A671N326_9TELE</name>
<feature type="active site" evidence="2">
    <location>
        <position position="277"/>
    </location>
</feature>
<evidence type="ECO:0000313" key="6">
    <source>
        <dbReference type="Proteomes" id="UP000472260"/>
    </source>
</evidence>
<dbReference type="CDD" id="cd00044">
    <property type="entry name" value="CysPc"/>
    <property type="match status" value="1"/>
</dbReference>
<dbReference type="SMART" id="SM00230">
    <property type="entry name" value="CysPc"/>
    <property type="match status" value="1"/>
</dbReference>
<organism evidence="5 6">
    <name type="scientific">Sinocyclocheilus anshuiensis</name>
    <dbReference type="NCBI Taxonomy" id="1608454"/>
    <lineage>
        <taxon>Eukaryota</taxon>
        <taxon>Metazoa</taxon>
        <taxon>Chordata</taxon>
        <taxon>Craniata</taxon>
        <taxon>Vertebrata</taxon>
        <taxon>Euteleostomi</taxon>
        <taxon>Actinopterygii</taxon>
        <taxon>Neopterygii</taxon>
        <taxon>Teleostei</taxon>
        <taxon>Ostariophysi</taxon>
        <taxon>Cypriniformes</taxon>
        <taxon>Cyprinidae</taxon>
        <taxon>Cyprininae</taxon>
        <taxon>Sinocyclocheilus</taxon>
    </lineage>
</organism>
<sequence length="471" mass="54308">PNEDDVNSPTSSLNFLDQNYQELHQNCLTENTLYNDEFPPDNSSIGLFVDLSPDVDISQVVWKRPSELVSDPNLIVDGVSRFDYAQGSVLGNCWFLSAVGALTFEKDIVKQVMPAEQSFTKDYAGIFHFRFWRFGKWIDVVIDDQLPTIYDELLFVCSKTSNEFWPALLEKAYAKVCGSYADLHAGLISEALMDFTGGTHMYYTLNMAPAELWKIMKCAFKSKTLMGCGSNRVVRKTSPNPGLPPKIHKVPYICYSSPRTEYVMSDENPVQLVRLLNPWGVEQWRGDWTRNDYFYTKYEIAFYLETFFNCRMSMEDFTNIFEIIDICCLCPDFLDGSAECHWTSKRYFGRWNAGISAGGDIIKTETFWTNPQFWVKIDELNEECASGQHPENILVSLMQNHEKRNRNSQENFYIGFYVFEMRSQSGRFSSEFFIDREPVAQTDELLCFRENPGEIASIIVSVFSKNETHLE</sequence>
<evidence type="ECO:0000256" key="3">
    <source>
        <dbReference type="PROSITE-ProRule" id="PRU00239"/>
    </source>
</evidence>
<evidence type="ECO:0000259" key="4">
    <source>
        <dbReference type="PROSITE" id="PS50203"/>
    </source>
</evidence>
<dbReference type="Pfam" id="PF00648">
    <property type="entry name" value="Peptidase_C2"/>
    <property type="match status" value="1"/>
</dbReference>
<dbReference type="Gene3D" id="3.90.70.10">
    <property type="entry name" value="Cysteine proteinases"/>
    <property type="match status" value="1"/>
</dbReference>
<dbReference type="PANTHER" id="PTHR10183:SF302">
    <property type="entry name" value="CALPAIN-14"/>
    <property type="match status" value="1"/>
</dbReference>
<dbReference type="Pfam" id="PF01067">
    <property type="entry name" value="Calpain_III"/>
    <property type="match status" value="1"/>
</dbReference>
<dbReference type="InterPro" id="IPR038765">
    <property type="entry name" value="Papain-like_cys_pep_sf"/>
</dbReference>
<accession>A0A671N326</accession>
<dbReference type="InterPro" id="IPR001300">
    <property type="entry name" value="Peptidase_C2_calpain_cat"/>
</dbReference>
<proteinExistence type="inferred from homology"/>
<keyword evidence="6" id="KW-1185">Reference proteome</keyword>
<dbReference type="GO" id="GO:0004198">
    <property type="term" value="F:calcium-dependent cysteine-type endopeptidase activity"/>
    <property type="evidence" value="ECO:0007669"/>
    <property type="project" value="InterPro"/>
</dbReference>
<evidence type="ECO:0000313" key="5">
    <source>
        <dbReference type="Ensembl" id="ENSSANP00000040243.1"/>
    </source>
</evidence>
<evidence type="ECO:0000256" key="2">
    <source>
        <dbReference type="PIRSR" id="PIRSR622684-1"/>
    </source>
</evidence>